<accession>A0A507E9A5</accession>
<dbReference type="Pfam" id="PF10521">
    <property type="entry name" value="Tti2"/>
    <property type="match status" value="1"/>
</dbReference>
<dbReference type="PANTHER" id="PTHR32226">
    <property type="entry name" value="TELO2-INTERACTING PROTEIN 2"/>
    <property type="match status" value="1"/>
</dbReference>
<comment type="caution">
    <text evidence="3">The sequence shown here is derived from an EMBL/GenBank/DDBJ whole genome shotgun (WGS) entry which is preliminary data.</text>
</comment>
<evidence type="ECO:0000256" key="2">
    <source>
        <dbReference type="SAM" id="MobiDB-lite"/>
    </source>
</evidence>
<gene>
    <name evidence="3" type="ORF">PhCBS80983_g01878</name>
</gene>
<dbReference type="Proteomes" id="UP000318582">
    <property type="component" value="Unassembled WGS sequence"/>
</dbReference>
<dbReference type="InterPro" id="IPR018870">
    <property type="entry name" value="Tti2"/>
</dbReference>
<evidence type="ECO:0000313" key="4">
    <source>
        <dbReference type="Proteomes" id="UP000318582"/>
    </source>
</evidence>
<dbReference type="GO" id="GO:0005634">
    <property type="term" value="C:nucleus"/>
    <property type="evidence" value="ECO:0007669"/>
    <property type="project" value="TreeGrafter"/>
</dbReference>
<keyword evidence="4" id="KW-1185">Reference proteome</keyword>
<reference evidence="3 4" key="1">
    <citation type="journal article" date="2019" name="Sci. Rep.">
        <title>Comparative genomics of chytrid fungi reveal insights into the obligate biotrophic and pathogenic lifestyle of Synchytrium endobioticum.</title>
        <authorList>
            <person name="van de Vossenberg B.T.L.H."/>
            <person name="Warris S."/>
            <person name="Nguyen H.D.T."/>
            <person name="van Gent-Pelzer M.P.E."/>
            <person name="Joly D.L."/>
            <person name="van de Geest H.C."/>
            <person name="Bonants P.J.M."/>
            <person name="Smith D.S."/>
            <person name="Levesque C.A."/>
            <person name="van der Lee T.A.J."/>
        </authorList>
    </citation>
    <scope>NUCLEOTIDE SEQUENCE [LARGE SCALE GENOMIC DNA]</scope>
    <source>
        <strain evidence="3 4">CBS 809.83</strain>
    </source>
</reference>
<comment type="similarity">
    <text evidence="1">Belongs to the TTI2 family.</text>
</comment>
<protein>
    <submittedName>
        <fullName evidence="3">Uncharacterized protein</fullName>
    </submittedName>
</protein>
<dbReference type="GO" id="GO:0110078">
    <property type="term" value="C:TTT Hsp90 cochaperone complex"/>
    <property type="evidence" value="ECO:0007669"/>
    <property type="project" value="InterPro"/>
</dbReference>
<feature type="region of interest" description="Disordered" evidence="2">
    <location>
        <begin position="1"/>
        <end position="36"/>
    </location>
</feature>
<dbReference type="InterPro" id="IPR016024">
    <property type="entry name" value="ARM-type_fold"/>
</dbReference>
<dbReference type="PANTHER" id="PTHR32226:SF2">
    <property type="entry name" value="TELO2-INTERACTING PROTEIN 2"/>
    <property type="match status" value="1"/>
</dbReference>
<dbReference type="SUPFAM" id="SSF48371">
    <property type="entry name" value="ARM repeat"/>
    <property type="match status" value="1"/>
</dbReference>
<sequence length="590" mass="66102">MPHILELPNEPTTLEQKPRVQILPSPSPLDNGDTTDHGLDEALRQELESLSAGMDHLVTTDHDDVKRVAYAKKIKQFLDRLPEPESQTPLPPSLTNCLSRLVSCAITFLATETHEQLVDLYFDILSLTTALDVTGRIWTTAVEGILENFELPVVLGESGKDDDATVKKTRRQCQRKAERIMMFVLGALDNMPEDTKALTDNVTYHCLVLCATFLGDETNRWSTANLKKQAEEIFTHLLLHTNHTRTKPLRRSQFVARYAERILQENVKPYFMHQPPPLAMQKESARGGFGKGVREQWEADLGGDAQPWKVERVECVPVLVWVVMQLEHGQCGPLQPSLFPPLLTLLDDYQPTYKLVGARLTTHVLITCSAPMDVRRTNLGDVFFNSLLHCLTYHSEVELLEVALPAIVNLVPVIDQNGSQAFVEKLERVMQDGVLRGLSFAVGGSVAVIRTLVSSIPTLTRLLQLTTIRFLHPLLGIACEILQLHILDPQTQLRAAEAVVEIVKECWPRISKYRGVILKAVATAWRGIPAVVANKNTSEETLATTTTLKHHLKSICVLLRECCGEEIEPDFQLLLKVDRELYSELLDGQP</sequence>
<evidence type="ECO:0000313" key="3">
    <source>
        <dbReference type="EMBL" id="TPX60321.1"/>
    </source>
</evidence>
<organism evidence="3 4">
    <name type="scientific">Powellomyces hirtus</name>
    <dbReference type="NCBI Taxonomy" id="109895"/>
    <lineage>
        <taxon>Eukaryota</taxon>
        <taxon>Fungi</taxon>
        <taxon>Fungi incertae sedis</taxon>
        <taxon>Chytridiomycota</taxon>
        <taxon>Chytridiomycota incertae sedis</taxon>
        <taxon>Chytridiomycetes</taxon>
        <taxon>Spizellomycetales</taxon>
        <taxon>Powellomycetaceae</taxon>
        <taxon>Powellomyces</taxon>
    </lineage>
</organism>
<evidence type="ECO:0000256" key="1">
    <source>
        <dbReference type="ARBA" id="ARBA00034736"/>
    </source>
</evidence>
<dbReference type="STRING" id="109895.A0A507E9A5"/>
<dbReference type="AlphaFoldDB" id="A0A507E9A5"/>
<dbReference type="EMBL" id="QEAQ01000016">
    <property type="protein sequence ID" value="TPX60321.1"/>
    <property type="molecule type" value="Genomic_DNA"/>
</dbReference>
<dbReference type="GO" id="GO:0005829">
    <property type="term" value="C:cytosol"/>
    <property type="evidence" value="ECO:0007669"/>
    <property type="project" value="TreeGrafter"/>
</dbReference>
<name>A0A507E9A5_9FUNG</name>
<proteinExistence type="inferred from homology"/>